<dbReference type="InterPro" id="IPR032387">
    <property type="entry name" value="ACAS_N"/>
</dbReference>
<evidence type="ECO:0000259" key="3">
    <source>
        <dbReference type="Pfam" id="PF16177"/>
    </source>
</evidence>
<evidence type="ECO:0000256" key="1">
    <source>
        <dbReference type="ARBA" id="ARBA00006432"/>
    </source>
</evidence>
<dbReference type="AlphaFoldDB" id="A0A383F2T0"/>
<accession>A0A383F2T0</accession>
<sequence>MKQHISEGKLLWEPSREHLSGSKIARYMDWLSEARGLSFNSYGDLWKWSATDLEAFWVSIWDFFEIHSSRPYSDVLSSKVMPGAQWFQGAELNYAEHALRRRDNGLAVLFSSETRPIETITYAELYRQVAAAAVGLRNMGVGVGVRVVGVMPNIPETLVAFLATASIGAIWSSCSPEFGISSVIERFRPIEPTVL</sequence>
<dbReference type="Gene3D" id="3.40.50.12780">
    <property type="entry name" value="N-terminal domain of ligase-like"/>
    <property type="match status" value="1"/>
</dbReference>
<dbReference type="GO" id="GO:0030729">
    <property type="term" value="F:acetoacetate-CoA ligase activity"/>
    <property type="evidence" value="ECO:0007669"/>
    <property type="project" value="TreeGrafter"/>
</dbReference>
<evidence type="ECO:0000313" key="4">
    <source>
        <dbReference type="EMBL" id="SVE62830.1"/>
    </source>
</evidence>
<dbReference type="Pfam" id="PF16177">
    <property type="entry name" value="ACAS_N"/>
    <property type="match status" value="1"/>
</dbReference>
<comment type="similarity">
    <text evidence="1">Belongs to the ATP-dependent AMP-binding enzyme family.</text>
</comment>
<dbReference type="Pfam" id="PF00501">
    <property type="entry name" value="AMP-binding"/>
    <property type="match status" value="1"/>
</dbReference>
<evidence type="ECO:0008006" key="5">
    <source>
        <dbReference type="Google" id="ProtNLM"/>
    </source>
</evidence>
<evidence type="ECO:0000259" key="2">
    <source>
        <dbReference type="Pfam" id="PF00501"/>
    </source>
</evidence>
<gene>
    <name evidence="4" type="ORF">METZ01_LOCUS515684</name>
</gene>
<dbReference type="PANTHER" id="PTHR42921">
    <property type="entry name" value="ACETOACETYL-COA SYNTHETASE"/>
    <property type="match status" value="1"/>
</dbReference>
<dbReference type="PANTHER" id="PTHR42921:SF1">
    <property type="entry name" value="ACETOACETYL-COA SYNTHETASE"/>
    <property type="match status" value="1"/>
</dbReference>
<feature type="domain" description="Acetyl-coenzyme A synthetase N-terminal" evidence="3">
    <location>
        <begin position="42"/>
        <end position="98"/>
    </location>
</feature>
<reference evidence="4" key="1">
    <citation type="submission" date="2018-05" db="EMBL/GenBank/DDBJ databases">
        <authorList>
            <person name="Lanie J.A."/>
            <person name="Ng W.-L."/>
            <person name="Kazmierczak K.M."/>
            <person name="Andrzejewski T.M."/>
            <person name="Davidsen T.M."/>
            <person name="Wayne K.J."/>
            <person name="Tettelin H."/>
            <person name="Glass J.I."/>
            <person name="Rusch D."/>
            <person name="Podicherti R."/>
            <person name="Tsui H.-C.T."/>
            <person name="Winkler M.E."/>
        </authorList>
    </citation>
    <scope>NUCLEOTIDE SEQUENCE</scope>
</reference>
<protein>
    <recommendedName>
        <fullName evidence="5">AMP-dependent synthetase/ligase domain-containing protein</fullName>
    </recommendedName>
</protein>
<dbReference type="EMBL" id="UINC01230623">
    <property type="protein sequence ID" value="SVE62830.1"/>
    <property type="molecule type" value="Genomic_DNA"/>
</dbReference>
<feature type="domain" description="AMP-dependent synthetase/ligase" evidence="2">
    <location>
        <begin position="104"/>
        <end position="189"/>
    </location>
</feature>
<name>A0A383F2T0_9ZZZZ</name>
<organism evidence="4">
    <name type="scientific">marine metagenome</name>
    <dbReference type="NCBI Taxonomy" id="408172"/>
    <lineage>
        <taxon>unclassified sequences</taxon>
        <taxon>metagenomes</taxon>
        <taxon>ecological metagenomes</taxon>
    </lineage>
</organism>
<dbReference type="InterPro" id="IPR042099">
    <property type="entry name" value="ANL_N_sf"/>
</dbReference>
<proteinExistence type="inferred from homology"/>
<feature type="non-terminal residue" evidence="4">
    <location>
        <position position="195"/>
    </location>
</feature>
<dbReference type="SUPFAM" id="SSF56801">
    <property type="entry name" value="Acetyl-CoA synthetase-like"/>
    <property type="match status" value="1"/>
</dbReference>
<dbReference type="InterPro" id="IPR000873">
    <property type="entry name" value="AMP-dep_synth/lig_dom"/>
</dbReference>